<gene>
    <name evidence="2" type="ORF">L21TH_0267</name>
</gene>
<proteinExistence type="predicted"/>
<dbReference type="AlphaFoldDB" id="R1CSM4"/>
<evidence type="ECO:0000313" key="2">
    <source>
        <dbReference type="EMBL" id="EOD01661.1"/>
    </source>
</evidence>
<dbReference type="GO" id="GO:0003700">
    <property type="term" value="F:DNA-binding transcription factor activity"/>
    <property type="evidence" value="ECO:0007669"/>
    <property type="project" value="InterPro"/>
</dbReference>
<sequence length="153" mass="18003">MKKVEICENVIEIEKYLRKVDSIIRRKGREILKDFEITVPQFSALQWLINEEGLTVGKLSKKMSLACSTITDLIDRMEKNGLVARKRDDKDKRIVRIKVMPKGYELVEKVLERRRAYLAEKLKELEKKDMILLSENLKSLYEAMEKEQSNSNK</sequence>
<protein>
    <submittedName>
        <fullName evidence="2">Transcriptional regulator, MarR family</fullName>
    </submittedName>
</protein>
<reference evidence="2 3" key="1">
    <citation type="journal article" date="2015" name="Geomicrobiol. J.">
        <title>Caldisalinibacter kiritimatiensis gen. nov., sp. nov., a moderately thermohalophilic thiosulfate-reducing bacterium from a hypersaline microbial mat.</title>
        <authorList>
            <person name="Ben Hania W."/>
            <person name="Joseph M."/>
            <person name="Fiebig A."/>
            <person name="Bunk B."/>
            <person name="Klenk H.-P."/>
            <person name="Fardeau M.-L."/>
            <person name="Spring S."/>
        </authorList>
    </citation>
    <scope>NUCLEOTIDE SEQUENCE [LARGE SCALE GENOMIC DNA]</scope>
    <source>
        <strain evidence="2 3">L21-TH-D2</strain>
    </source>
</reference>
<dbReference type="Proteomes" id="UP000013378">
    <property type="component" value="Unassembled WGS sequence"/>
</dbReference>
<dbReference type="PANTHER" id="PTHR33164:SF99">
    <property type="entry name" value="MARR FAMILY REGULATORY PROTEIN"/>
    <property type="match status" value="1"/>
</dbReference>
<dbReference type="STRING" id="1304284.L21TH_0267"/>
<organism evidence="2 3">
    <name type="scientific">Caldisalinibacter kiritimatiensis</name>
    <dbReference type="NCBI Taxonomy" id="1304284"/>
    <lineage>
        <taxon>Bacteria</taxon>
        <taxon>Bacillati</taxon>
        <taxon>Bacillota</taxon>
        <taxon>Tissierellia</taxon>
        <taxon>Tissierellales</taxon>
        <taxon>Thermohalobacteraceae</taxon>
        <taxon>Caldisalinibacter</taxon>
    </lineage>
</organism>
<dbReference type="Gene3D" id="1.10.10.10">
    <property type="entry name" value="Winged helix-like DNA-binding domain superfamily/Winged helix DNA-binding domain"/>
    <property type="match status" value="1"/>
</dbReference>
<feature type="domain" description="HTH marR-type" evidence="1">
    <location>
        <begin position="10"/>
        <end position="142"/>
    </location>
</feature>
<dbReference type="EMBL" id="ARZA01000040">
    <property type="protein sequence ID" value="EOD01661.1"/>
    <property type="molecule type" value="Genomic_DNA"/>
</dbReference>
<dbReference type="SUPFAM" id="SSF46785">
    <property type="entry name" value="Winged helix' DNA-binding domain"/>
    <property type="match status" value="1"/>
</dbReference>
<dbReference type="InterPro" id="IPR000835">
    <property type="entry name" value="HTH_MarR-typ"/>
</dbReference>
<evidence type="ECO:0000313" key="3">
    <source>
        <dbReference type="Proteomes" id="UP000013378"/>
    </source>
</evidence>
<dbReference type="InterPro" id="IPR036390">
    <property type="entry name" value="WH_DNA-bd_sf"/>
</dbReference>
<dbReference type="SMART" id="SM00347">
    <property type="entry name" value="HTH_MARR"/>
    <property type="match status" value="1"/>
</dbReference>
<dbReference type="OrthoDB" id="9790052at2"/>
<dbReference type="InterPro" id="IPR039422">
    <property type="entry name" value="MarR/SlyA-like"/>
</dbReference>
<dbReference type="PANTHER" id="PTHR33164">
    <property type="entry name" value="TRANSCRIPTIONAL REGULATOR, MARR FAMILY"/>
    <property type="match status" value="1"/>
</dbReference>
<dbReference type="PATRIC" id="fig|1304284.3.peg.261"/>
<dbReference type="PROSITE" id="PS50995">
    <property type="entry name" value="HTH_MARR_2"/>
    <property type="match status" value="1"/>
</dbReference>
<evidence type="ECO:0000259" key="1">
    <source>
        <dbReference type="PROSITE" id="PS50995"/>
    </source>
</evidence>
<keyword evidence="3" id="KW-1185">Reference proteome</keyword>
<dbReference type="Pfam" id="PF01047">
    <property type="entry name" value="MarR"/>
    <property type="match status" value="1"/>
</dbReference>
<dbReference type="RefSeq" id="WP_006307081.1">
    <property type="nucleotide sequence ID" value="NZ_ARZA01000040.1"/>
</dbReference>
<name>R1CSM4_9FIRM</name>
<dbReference type="GO" id="GO:0006950">
    <property type="term" value="P:response to stress"/>
    <property type="evidence" value="ECO:0007669"/>
    <property type="project" value="TreeGrafter"/>
</dbReference>
<dbReference type="eggNOG" id="COG1846">
    <property type="taxonomic scope" value="Bacteria"/>
</dbReference>
<accession>R1CSM4</accession>
<dbReference type="InterPro" id="IPR036388">
    <property type="entry name" value="WH-like_DNA-bd_sf"/>
</dbReference>
<comment type="caution">
    <text evidence="2">The sequence shown here is derived from an EMBL/GenBank/DDBJ whole genome shotgun (WGS) entry which is preliminary data.</text>
</comment>
<dbReference type="PRINTS" id="PR00598">
    <property type="entry name" value="HTHMARR"/>
</dbReference>